<dbReference type="InterPro" id="IPR012334">
    <property type="entry name" value="Pectin_lyas_fold"/>
</dbReference>
<dbReference type="STRING" id="150374.A0A0M8N0S3"/>
<dbReference type="InterPro" id="IPR039279">
    <property type="entry name" value="QRT3-like"/>
</dbReference>
<dbReference type="CDD" id="cd23668">
    <property type="entry name" value="GH55_beta13glucanase-like"/>
    <property type="match status" value="1"/>
</dbReference>
<dbReference type="PANTHER" id="PTHR33928">
    <property type="entry name" value="POLYGALACTURONASE QRT3"/>
    <property type="match status" value="1"/>
</dbReference>
<evidence type="ECO:0000256" key="1">
    <source>
        <dbReference type="SAM" id="SignalP"/>
    </source>
</evidence>
<dbReference type="EMBL" id="LGSR01000026">
    <property type="protein sequence ID" value="KOS17381.1"/>
    <property type="molecule type" value="Genomic_DNA"/>
</dbReference>
<proteinExistence type="predicted"/>
<dbReference type="PANTHER" id="PTHR33928:SF2">
    <property type="entry name" value="PECTATE LYASE SUPERFAMILY PROTEIN DOMAIN-CONTAINING PROTEIN-RELATED"/>
    <property type="match status" value="1"/>
</dbReference>
<feature type="chain" id="PRO_5005818831" evidence="1">
    <location>
        <begin position="20"/>
        <end position="766"/>
    </location>
</feature>
<dbReference type="OrthoDB" id="1046782at2759"/>
<dbReference type="Pfam" id="PF12708">
    <property type="entry name" value="Pect-lyase_RHGA_epim"/>
    <property type="match status" value="2"/>
</dbReference>
<evidence type="ECO:0000313" key="3">
    <source>
        <dbReference type="EMBL" id="KOS17381.1"/>
    </source>
</evidence>
<keyword evidence="4" id="KW-1185">Reference proteome</keyword>
<dbReference type="GO" id="GO:0004650">
    <property type="term" value="F:polygalacturonase activity"/>
    <property type="evidence" value="ECO:0007669"/>
    <property type="project" value="InterPro"/>
</dbReference>
<dbReference type="AlphaFoldDB" id="A0A0M8N0S3"/>
<dbReference type="Gene3D" id="2.160.20.10">
    <property type="entry name" value="Single-stranded right-handed beta-helix, Pectin lyase-like"/>
    <property type="match status" value="2"/>
</dbReference>
<accession>A0A0M8N0S3</accession>
<dbReference type="InterPro" id="IPR011050">
    <property type="entry name" value="Pectin_lyase_fold/virulence"/>
</dbReference>
<reference evidence="3 4" key="1">
    <citation type="submission" date="2015-07" db="EMBL/GenBank/DDBJ databases">
        <title>The genome of the fungus Escovopsis weberi, a specialized disease agent of ant agriculture.</title>
        <authorList>
            <person name="de Man T.J."/>
            <person name="Stajich J.E."/>
            <person name="Kubicek C.P."/>
            <person name="Chenthamara K."/>
            <person name="Atanasova L."/>
            <person name="Druzhinina I.S."/>
            <person name="Birnbaum S."/>
            <person name="Barribeau S.M."/>
            <person name="Teiling C."/>
            <person name="Suen G."/>
            <person name="Currie C."/>
            <person name="Gerardo N.M."/>
        </authorList>
    </citation>
    <scope>NUCLEOTIDE SEQUENCE [LARGE SCALE GENOMIC DNA]</scope>
</reference>
<organism evidence="3 4">
    <name type="scientific">Escovopsis weberi</name>
    <dbReference type="NCBI Taxonomy" id="150374"/>
    <lineage>
        <taxon>Eukaryota</taxon>
        <taxon>Fungi</taxon>
        <taxon>Dikarya</taxon>
        <taxon>Ascomycota</taxon>
        <taxon>Pezizomycotina</taxon>
        <taxon>Sordariomycetes</taxon>
        <taxon>Hypocreomycetidae</taxon>
        <taxon>Hypocreales</taxon>
        <taxon>Hypocreaceae</taxon>
        <taxon>Escovopsis</taxon>
    </lineage>
</organism>
<evidence type="ECO:0000313" key="4">
    <source>
        <dbReference type="Proteomes" id="UP000053831"/>
    </source>
</evidence>
<feature type="domain" description="Rhamnogalacturonase A/B/Epimerase-like pectate lyase" evidence="2">
    <location>
        <begin position="414"/>
        <end position="466"/>
    </location>
</feature>
<dbReference type="Proteomes" id="UP000053831">
    <property type="component" value="Unassembled WGS sequence"/>
</dbReference>
<gene>
    <name evidence="3" type="ORF">ESCO_006524</name>
</gene>
<dbReference type="InterPro" id="IPR024535">
    <property type="entry name" value="RHGA/B-epi-like_pectate_lyase"/>
</dbReference>
<feature type="domain" description="Rhamnogalacturonase A/B/Epimerase-like pectate lyase" evidence="2">
    <location>
        <begin position="102"/>
        <end position="276"/>
    </location>
</feature>
<protein>
    <submittedName>
        <fullName evidence="3">Glucan endo-1</fullName>
    </submittedName>
</protein>
<name>A0A0M8N0S3_ESCWE</name>
<dbReference type="SUPFAM" id="SSF51126">
    <property type="entry name" value="Pectin lyase-like"/>
    <property type="match status" value="2"/>
</dbReference>
<keyword evidence="1" id="KW-0732">Signal</keyword>
<sequence length="766" mass="80469">MKSFSLLGRLALLFPFTQALPTASNATAELQARQSGSSWWLANVDHTGGSVRGYVPFLKDSSGNDDYVYPVWETVQSGDSQGFINALYSNGPNGQRDNCWSVGQPRVVYLPPGVYEMSSTIFLDTDTVIIGDASDPPTIRAAAGFNGDTLIVGGQGEGSDHPCGGSGGETHFSVMIKNVILDTTPNAGSKNFIGLSWAVAQNCALVNVQIIMPQGAHTGIEMGGGSTISVSDVSFTYGNIGLHWAGHQQGQIKGMRFKYCTHGIVIDSGFTISIVNPICDTVGICITLNSGNPWVAVIDGESINSGDFFQSIPAYPNFMLENISKDTTNSNMVTVGGAVKVGGSTSLGTYIWGNTYGTTPNYQPDPSSVAVSRPAALAPGGKFPIVSAPQYADKTINDVINLKDSNQNGGNTLLGDGSSDDTAALQAGLNQAASQGKIAFLPHGVYRVTSTITIPDGTMLYGEAWSAISGSGKAFSDESNPKPVVQIGATAGQVGKATVQDIRFTVREALPGAILLRVNMAGATPGDVAVFNCLNTIAGTRDTTINCSSESNCRAANLGLHLAAGSSAYIDNFWSWVADHNLDGSSGGTHAAVAGGVLVEATAGTWLMGLGSEHNYLFQLGLHNAKNVLITLFQSETNYNQGTHGAPLPGDPFNANAFDYLPNFGWCDGGDDVCRMSLAQWYIGSNSDIWHYAAASWNFKTLTGVDQGVMNYIHDTVSNAHLHGYTSGPNTAYTVMLPSGKTFGQAGADGFGGSWETLIADIRNQV</sequence>
<evidence type="ECO:0000259" key="2">
    <source>
        <dbReference type="Pfam" id="PF12708"/>
    </source>
</evidence>
<comment type="caution">
    <text evidence="3">The sequence shown here is derived from an EMBL/GenBank/DDBJ whole genome shotgun (WGS) entry which is preliminary data.</text>
</comment>
<feature type="signal peptide" evidence="1">
    <location>
        <begin position="1"/>
        <end position="19"/>
    </location>
</feature>